<feature type="domain" description="SnoaL-like" evidence="1">
    <location>
        <begin position="10"/>
        <end position="117"/>
    </location>
</feature>
<sequence length="135" mass="14774">MDIEHNKQIVTAFFAHFSAADRPAALALLDDKATWQAMGTEGELPIHGVMDKAAIGELIAMVAATFPAKMALTPKGFTAEGDRVALEMESYGVKANGMVYNNPYHFLVTLADGKITALREYMDTLHVKQVFLDDQ</sequence>
<keyword evidence="3" id="KW-1185">Reference proteome</keyword>
<dbReference type="Gene3D" id="3.10.450.50">
    <property type="match status" value="1"/>
</dbReference>
<dbReference type="PANTHER" id="PTHR41252">
    <property type="entry name" value="BLR2505 PROTEIN"/>
    <property type="match status" value="1"/>
</dbReference>
<proteinExistence type="predicted"/>
<dbReference type="InterPro" id="IPR032710">
    <property type="entry name" value="NTF2-like_dom_sf"/>
</dbReference>
<dbReference type="Pfam" id="PF12680">
    <property type="entry name" value="SnoaL_2"/>
    <property type="match status" value="1"/>
</dbReference>
<evidence type="ECO:0000313" key="3">
    <source>
        <dbReference type="Proteomes" id="UP001499988"/>
    </source>
</evidence>
<dbReference type="EMBL" id="BAABJZ010000069">
    <property type="protein sequence ID" value="GAA4887036.1"/>
    <property type="molecule type" value="Genomic_DNA"/>
</dbReference>
<organism evidence="2 3">
    <name type="scientific">Ferrimonas pelagia</name>
    <dbReference type="NCBI Taxonomy" id="1177826"/>
    <lineage>
        <taxon>Bacteria</taxon>
        <taxon>Pseudomonadati</taxon>
        <taxon>Pseudomonadota</taxon>
        <taxon>Gammaproteobacteria</taxon>
        <taxon>Alteromonadales</taxon>
        <taxon>Ferrimonadaceae</taxon>
        <taxon>Ferrimonas</taxon>
    </lineage>
</organism>
<evidence type="ECO:0000259" key="1">
    <source>
        <dbReference type="Pfam" id="PF12680"/>
    </source>
</evidence>
<dbReference type="InterPro" id="IPR037401">
    <property type="entry name" value="SnoaL-like"/>
</dbReference>
<dbReference type="RefSeq" id="WP_345335296.1">
    <property type="nucleotide sequence ID" value="NZ_BAABJZ010000069.1"/>
</dbReference>
<comment type="caution">
    <text evidence="2">The sequence shown here is derived from an EMBL/GenBank/DDBJ whole genome shotgun (WGS) entry which is preliminary data.</text>
</comment>
<dbReference type="Proteomes" id="UP001499988">
    <property type="component" value="Unassembled WGS sequence"/>
</dbReference>
<dbReference type="SUPFAM" id="SSF54427">
    <property type="entry name" value="NTF2-like"/>
    <property type="match status" value="1"/>
</dbReference>
<dbReference type="PANTHER" id="PTHR41252:SF1">
    <property type="entry name" value="BLR2505 PROTEIN"/>
    <property type="match status" value="1"/>
</dbReference>
<protein>
    <recommendedName>
        <fullName evidence="1">SnoaL-like domain-containing protein</fullName>
    </recommendedName>
</protein>
<name>A0ABP9EWM6_9GAMM</name>
<reference evidence="3" key="1">
    <citation type="journal article" date="2019" name="Int. J. Syst. Evol. Microbiol.">
        <title>The Global Catalogue of Microorganisms (GCM) 10K type strain sequencing project: providing services to taxonomists for standard genome sequencing and annotation.</title>
        <authorList>
            <consortium name="The Broad Institute Genomics Platform"/>
            <consortium name="The Broad Institute Genome Sequencing Center for Infectious Disease"/>
            <person name="Wu L."/>
            <person name="Ma J."/>
        </authorList>
    </citation>
    <scope>NUCLEOTIDE SEQUENCE [LARGE SCALE GENOMIC DNA]</scope>
    <source>
        <strain evidence="3">JCM 18401</strain>
    </source>
</reference>
<evidence type="ECO:0000313" key="2">
    <source>
        <dbReference type="EMBL" id="GAA4887036.1"/>
    </source>
</evidence>
<gene>
    <name evidence="2" type="ORF">GCM10023333_20590</name>
</gene>
<accession>A0ABP9EWM6</accession>